<dbReference type="InterPro" id="IPR054468">
    <property type="entry name" value="NrSPol-like_HBD"/>
</dbReference>
<evidence type="ECO:0000313" key="3">
    <source>
        <dbReference type="EMBL" id="BDD88007.1"/>
    </source>
</evidence>
<keyword evidence="4" id="KW-1185">Reference proteome</keyword>
<dbReference type="Gene3D" id="1.10.10.10">
    <property type="entry name" value="Winged helix-like DNA-binding domain superfamily/Winged helix DNA-binding domain"/>
    <property type="match status" value="1"/>
</dbReference>
<reference evidence="3 4" key="1">
    <citation type="submission" date="2022-01" db="EMBL/GenBank/DDBJ databases">
        <title>Desulfofustis limnae sp. nov., a novel mesophilic sulfate-reducing bacterium isolated from marsh soil.</title>
        <authorList>
            <person name="Watanabe M."/>
            <person name="Takahashi A."/>
            <person name="Kojima H."/>
            <person name="Fukui M."/>
        </authorList>
    </citation>
    <scope>NUCLEOTIDE SEQUENCE [LARGE SCALE GENOMIC DNA]</scope>
    <source>
        <strain evidence="3 4">PPLL</strain>
    </source>
</reference>
<dbReference type="Proteomes" id="UP000830055">
    <property type="component" value="Chromosome"/>
</dbReference>
<dbReference type="InterPro" id="IPR036390">
    <property type="entry name" value="WH_DNA-bd_sf"/>
</dbReference>
<dbReference type="EMBL" id="AP025516">
    <property type="protein sequence ID" value="BDD88007.1"/>
    <property type="molecule type" value="Genomic_DNA"/>
</dbReference>
<evidence type="ECO:0000256" key="1">
    <source>
        <dbReference type="SAM" id="MobiDB-lite"/>
    </source>
</evidence>
<evidence type="ECO:0000259" key="2">
    <source>
        <dbReference type="Pfam" id="PF22763"/>
    </source>
</evidence>
<dbReference type="SUPFAM" id="SSF46785">
    <property type="entry name" value="Winged helix' DNA-binding domain"/>
    <property type="match status" value="1"/>
</dbReference>
<feature type="region of interest" description="Disordered" evidence="1">
    <location>
        <begin position="688"/>
        <end position="707"/>
    </location>
</feature>
<organism evidence="3 4">
    <name type="scientific">Desulfofustis limnaeus</name>
    <dbReference type="NCBI Taxonomy" id="2740163"/>
    <lineage>
        <taxon>Bacteria</taxon>
        <taxon>Pseudomonadati</taxon>
        <taxon>Thermodesulfobacteriota</taxon>
        <taxon>Desulfobulbia</taxon>
        <taxon>Desulfobulbales</taxon>
        <taxon>Desulfocapsaceae</taxon>
        <taxon>Desulfofustis</taxon>
    </lineage>
</organism>
<sequence length="707" mass="78980">MAAYQDEESGFDGIGFCVTENDPFAFGDLDHCLDNCDRQAIADRIVGLLDSYTEKSPSGDGLRIITKGKLPANHRINGFEFYSSVWYLTITGNVYLDKGIEERQTEFGQLYQDLFPDKQQAVTTESNHAEWTQADKDLCARIAGSKQGEKFQRLFSGNFDGYPSKSEADLALCCVLSFWIDKDVKQIDRIFRQSKLYRPKWDDKHGDQTYGEMTIGKAIEKCTETVGSKMTIVEPAAAGDDVDEITIIEWPVLDDKALHGFAGRFVRFATENSEADPAAVLATFLVRFGVEVNNPILWVGDTKHRANLSAVLVGASSKARKGTSAKPVERLFEPLLLDDDNLVGDRARTTPGPFSSGEGIVWAVRDAVWGTDRKTGKLIEVDPGVSDKRLFVLDEEFGGVMTQTRREGNILSMIIRTVWDTGNLDPLTKTSKVKATGAHIGWVSHITVFELLTRLSESESLNGFANRILWVCARRTKLVPWPAPMDRSILNQYQHELSEILAAHRGTVEVRPDEEVRLAWSDKYYRQLTEERPGLAGCVVNRAESQVMRLAMVYALLDKSHVIRIEHLEAAIAFWRYCEESAMYIFDGRQGDGVAQRIIEHLQDGPKTATEIHRLFSSHVTKERLKRALTELEGAGRIGTEKETTGGRPTTTYFLKDLSVKRVKSVETEKPGITGRDTILITLNTPSAKQNERTTSGNNGLHYAGVI</sequence>
<gene>
    <name evidence="3" type="ORF">DPPLL_23720</name>
</gene>
<name>A0ABM7WAJ7_9BACT</name>
<feature type="compositionally biased region" description="Polar residues" evidence="1">
    <location>
        <begin position="688"/>
        <end position="699"/>
    </location>
</feature>
<feature type="domain" description="NrS-1 polymerase-like HBD" evidence="2">
    <location>
        <begin position="165"/>
        <end position="225"/>
    </location>
</feature>
<accession>A0ABM7WAJ7</accession>
<protein>
    <recommendedName>
        <fullName evidence="2">NrS-1 polymerase-like HBD domain-containing protein</fullName>
    </recommendedName>
</protein>
<evidence type="ECO:0000313" key="4">
    <source>
        <dbReference type="Proteomes" id="UP000830055"/>
    </source>
</evidence>
<proteinExistence type="predicted"/>
<dbReference type="InterPro" id="IPR036388">
    <property type="entry name" value="WH-like_DNA-bd_sf"/>
</dbReference>
<dbReference type="Pfam" id="PF22763">
    <property type="entry name" value="NrS1-1_pol-like_HBD"/>
    <property type="match status" value="1"/>
</dbReference>